<keyword evidence="3" id="KW-1185">Reference proteome</keyword>
<evidence type="ECO:0000256" key="1">
    <source>
        <dbReference type="SAM" id="MobiDB-lite"/>
    </source>
</evidence>
<dbReference type="EMBL" id="LAFY01004203">
    <property type="protein sequence ID" value="KJX93867.1"/>
    <property type="molecule type" value="Genomic_DNA"/>
</dbReference>
<feature type="compositionally biased region" description="Basic and acidic residues" evidence="1">
    <location>
        <begin position="93"/>
        <end position="118"/>
    </location>
</feature>
<feature type="region of interest" description="Disordered" evidence="1">
    <location>
        <begin position="1"/>
        <end position="123"/>
    </location>
</feature>
<name>A0A0F4GA28_9PEZI</name>
<feature type="region of interest" description="Disordered" evidence="1">
    <location>
        <begin position="243"/>
        <end position="350"/>
    </location>
</feature>
<feature type="region of interest" description="Disordered" evidence="1">
    <location>
        <begin position="393"/>
        <end position="446"/>
    </location>
</feature>
<feature type="compositionally biased region" description="Polar residues" evidence="1">
    <location>
        <begin position="38"/>
        <end position="66"/>
    </location>
</feature>
<feature type="compositionally biased region" description="Low complexity" evidence="1">
    <location>
        <begin position="398"/>
        <end position="415"/>
    </location>
</feature>
<protein>
    <submittedName>
        <fullName evidence="2">Uncharacterized protein</fullName>
    </submittedName>
</protein>
<gene>
    <name evidence="2" type="ORF">TI39_contig4244g00023</name>
</gene>
<proteinExistence type="predicted"/>
<sequence>MSQRHLEVAEEDRPAGIPNEQRKVSGEEFDQDIAEPISPTSILPSIEAQATTQSPAENRLDQTLLNTAKARASQAPGSVFAKPILPASTSSEAPDRRDSNRDDEPQHKRRKTEEEGLERPGQISLPAARAIIRGGTPVPFTVNHPKHGATTYRHVANDDLQSRKRPELDLRPPCKTYVELKGLKRTIHAFEEWSLNQTVSQPGEAPWMQELFWDGQTAFHGNRARTYNDRMRHDREEDKYQRKLYYSRKGAGPGDTPSDRWLVRPKRRLSRSSSVVPSPFSPPNKRLKRSSSVGASPRADISAPFMQRESYVARSPGASPRPEDIATESKSGGPTYLDNNIDNNFSGGPKIRLAPKKKAIKSTRPLISSEHVNQKAIELNKLIEEGGRLFFDDGLAGRRTPSSPTTTASSDSSPTRKPRDRSRTPPQSRPQRTPPPHNLPPRLSPEPSLVRILSHQPTPPHFRTLSFLTNLQPDHWTDGAALLPFAVYNPALHAY</sequence>
<dbReference type="Proteomes" id="UP000033647">
    <property type="component" value="Unassembled WGS sequence"/>
</dbReference>
<feature type="compositionally biased region" description="Pro residues" evidence="1">
    <location>
        <begin position="432"/>
        <end position="444"/>
    </location>
</feature>
<evidence type="ECO:0000313" key="3">
    <source>
        <dbReference type="Proteomes" id="UP000033647"/>
    </source>
</evidence>
<reference evidence="2 3" key="1">
    <citation type="submission" date="2015-03" db="EMBL/GenBank/DDBJ databases">
        <title>RNA-seq based gene annotation and comparative genomics of four Zymoseptoria species reveal species-specific pathogenicity related genes and transposable element activity.</title>
        <authorList>
            <person name="Grandaubert J."/>
            <person name="Bhattacharyya A."/>
            <person name="Stukenbrock E.H."/>
        </authorList>
    </citation>
    <scope>NUCLEOTIDE SEQUENCE [LARGE SCALE GENOMIC DNA]</scope>
    <source>
        <strain evidence="2 3">Zb18110</strain>
    </source>
</reference>
<evidence type="ECO:0000313" key="2">
    <source>
        <dbReference type="EMBL" id="KJX93867.1"/>
    </source>
</evidence>
<accession>A0A0F4GA28</accession>
<feature type="compositionally biased region" description="Polar residues" evidence="1">
    <location>
        <begin position="328"/>
        <end position="346"/>
    </location>
</feature>
<dbReference type="AlphaFoldDB" id="A0A0F4GA28"/>
<organism evidence="2 3">
    <name type="scientific">Zymoseptoria brevis</name>
    <dbReference type="NCBI Taxonomy" id="1047168"/>
    <lineage>
        <taxon>Eukaryota</taxon>
        <taxon>Fungi</taxon>
        <taxon>Dikarya</taxon>
        <taxon>Ascomycota</taxon>
        <taxon>Pezizomycotina</taxon>
        <taxon>Dothideomycetes</taxon>
        <taxon>Dothideomycetidae</taxon>
        <taxon>Mycosphaerellales</taxon>
        <taxon>Mycosphaerellaceae</taxon>
        <taxon>Zymoseptoria</taxon>
    </lineage>
</organism>
<dbReference type="OrthoDB" id="10393208at2759"/>
<comment type="caution">
    <text evidence="2">The sequence shown here is derived from an EMBL/GenBank/DDBJ whole genome shotgun (WGS) entry which is preliminary data.</text>
</comment>
<feature type="compositionally biased region" description="Basic and acidic residues" evidence="1">
    <location>
        <begin position="1"/>
        <end position="26"/>
    </location>
</feature>